<evidence type="ECO:0000313" key="10">
    <source>
        <dbReference type="EMBL" id="AYV57566.1"/>
    </source>
</evidence>
<comment type="catalytic activity">
    <reaction evidence="1">
        <text>ATP + protein L-histidine = ADP + protein N-phospho-L-histidine.</text>
        <dbReference type="EC" id="2.7.13.3"/>
    </reaction>
</comment>
<dbReference type="EMBL" id="CP033614">
    <property type="protein sequence ID" value="AYV57566.1"/>
    <property type="molecule type" value="Genomic_DNA"/>
</dbReference>
<keyword evidence="7" id="KW-0472">Membrane</keyword>
<feature type="transmembrane region" description="Helical" evidence="7">
    <location>
        <begin position="68"/>
        <end position="87"/>
    </location>
</feature>
<dbReference type="GO" id="GO:0000155">
    <property type="term" value="F:phosphorelay sensor kinase activity"/>
    <property type="evidence" value="ECO:0007669"/>
    <property type="project" value="InterPro"/>
</dbReference>
<dbReference type="KEGG" id="lkm:EFP84_14340"/>
<proteinExistence type="predicted"/>
<evidence type="ECO:0000256" key="3">
    <source>
        <dbReference type="ARBA" id="ARBA00022553"/>
    </source>
</evidence>
<dbReference type="RefSeq" id="WP_040913771.1">
    <property type="nucleotide sequence ID" value="NZ_CP033614.1"/>
</dbReference>
<dbReference type="Gene3D" id="3.30.565.10">
    <property type="entry name" value="Histidine kinase-like ATPase, C-terminal domain"/>
    <property type="match status" value="1"/>
</dbReference>
<feature type="transmembrane region" description="Helical" evidence="7">
    <location>
        <begin position="94"/>
        <end position="111"/>
    </location>
</feature>
<dbReference type="Proteomes" id="UP000276407">
    <property type="component" value="Chromosome 1"/>
</dbReference>
<evidence type="ECO:0000256" key="4">
    <source>
        <dbReference type="ARBA" id="ARBA00022679"/>
    </source>
</evidence>
<keyword evidence="7" id="KW-0812">Transmembrane</keyword>
<reference evidence="11 12" key="1">
    <citation type="submission" date="2017-07" db="EMBL/GenBank/DDBJ databases">
        <title>Leptospira spp. isolated from tropical soils.</title>
        <authorList>
            <person name="Thibeaux R."/>
            <person name="Iraola G."/>
            <person name="Ferres I."/>
            <person name="Bierque E."/>
            <person name="Girault D."/>
            <person name="Soupe-Gilbert M.-E."/>
            <person name="Picardeau M."/>
            <person name="Goarant C."/>
        </authorList>
    </citation>
    <scope>NUCLEOTIDE SEQUENCE [LARGE SCALE GENOMIC DNA]</scope>
    <source>
        <strain evidence="11 12">JW2-C-B1</strain>
    </source>
</reference>
<dbReference type="NCBIfam" id="TIGR00229">
    <property type="entry name" value="sensory_box"/>
    <property type="match status" value="1"/>
</dbReference>
<dbReference type="PANTHER" id="PTHR43304">
    <property type="entry name" value="PHYTOCHROME-LIKE PROTEIN CPH1"/>
    <property type="match status" value="1"/>
</dbReference>
<feature type="transmembrane region" description="Helical" evidence="7">
    <location>
        <begin position="117"/>
        <end position="134"/>
    </location>
</feature>
<dbReference type="SUPFAM" id="SSF55785">
    <property type="entry name" value="PYP-like sensor domain (PAS domain)"/>
    <property type="match status" value="2"/>
</dbReference>
<organism evidence="10 13">
    <name type="scientific">Leptospira kmetyi</name>
    <dbReference type="NCBI Taxonomy" id="408139"/>
    <lineage>
        <taxon>Bacteria</taxon>
        <taxon>Pseudomonadati</taxon>
        <taxon>Spirochaetota</taxon>
        <taxon>Spirochaetia</taxon>
        <taxon>Leptospirales</taxon>
        <taxon>Leptospiraceae</taxon>
        <taxon>Leptospira</taxon>
    </lineage>
</organism>
<dbReference type="InterPro" id="IPR004358">
    <property type="entry name" value="Sig_transdc_His_kin-like_C"/>
</dbReference>
<protein>
    <recommendedName>
        <fullName evidence="2">histidine kinase</fullName>
        <ecNumber evidence="2">2.7.13.3</ecNumber>
    </recommendedName>
</protein>
<dbReference type="InterPro" id="IPR000014">
    <property type="entry name" value="PAS"/>
</dbReference>
<dbReference type="InterPro" id="IPR005467">
    <property type="entry name" value="His_kinase_dom"/>
</dbReference>
<dbReference type="Gene3D" id="3.30.450.20">
    <property type="entry name" value="PAS domain"/>
    <property type="match status" value="2"/>
</dbReference>
<name>A0A2M9XL79_9LEPT</name>
<evidence type="ECO:0000256" key="1">
    <source>
        <dbReference type="ARBA" id="ARBA00000085"/>
    </source>
</evidence>
<dbReference type="PROSITE" id="PS50109">
    <property type="entry name" value="HIS_KIN"/>
    <property type="match status" value="1"/>
</dbReference>
<evidence type="ECO:0000256" key="5">
    <source>
        <dbReference type="ARBA" id="ARBA00022777"/>
    </source>
</evidence>
<dbReference type="InterPro" id="IPR052162">
    <property type="entry name" value="Sensor_kinase/Photoreceptor"/>
</dbReference>
<dbReference type="SMART" id="SM00091">
    <property type="entry name" value="PAS"/>
    <property type="match status" value="1"/>
</dbReference>
<feature type="domain" description="Histidine kinase" evidence="8">
    <location>
        <begin position="562"/>
        <end position="784"/>
    </location>
</feature>
<dbReference type="EC" id="2.7.13.3" evidence="2"/>
<keyword evidence="6" id="KW-0175">Coiled coil</keyword>
<evidence type="ECO:0000313" key="11">
    <source>
        <dbReference type="EMBL" id="PJZ30763.1"/>
    </source>
</evidence>
<sequence>MPVFSDAEKDFSVRLLYGIMLACLAVALGYRILHPILAEKPKAIYVAPFLISVAVVICHMIAKSGRILLASHVLVGIEWVAAFSLMLREGATQTIVFPFCIILILSSALLLGMRAAYIYTSLSIFFGIAITYLVQNGTITPPESSGGPWSALLGEISAFILVGILMRYTLGGFKKIKSESSEIQRYAKLGGWSLNTRNLELILTKEYQYLLGYEDAKESKSLPLSAYMNTYVATEEDKTRILSALSESLKKKDEPDFSVELTYQIRRRDGKNRFLSVQGKFRDSIVAFGTAQDITERYLAEEALKPTQEIYSKVFTLSPIATSISSVEDGRYLEVNDSFLKLFGYTREETIGRTSLELNIWPDPQERKKYLEKMYQHGIVVDQEVILQGKNGKVVHSECYSTFAEINGKLCAINLVKDLSEKKEAEALRTLNKEIVDQNELIEKQKQELEEILKDLKKTQNQLIVSEKMAALGQLVAGIAHEINNPIGVIKAANDSIQNYFDSSTDRMTQASEILRGLKEELLNELYTFLKKGKKDREILSPKEVRNRIKELEGKLKDRGFENSHSIAQDLVEVGLDSSLDEFPNLFGDKNAQGLLHFALEEIQASKSSKLIDMSVNRTSKIVFALRKFSHFGSEGIKTSVVIQEGIETVLTIYQNQLKVGVEIRKSYGDVPPIQGYADDLINVWTNLIYNAAQAMSFKGTLTIRIYKARENEIEVSISDTGPGIPADATERIFEPFFTTKAPGEGSGLGLDIARRIIESHNGTIRFETSSKGTTFFVRLPIEDTNSNSKNQER</sequence>
<dbReference type="Proteomes" id="UP000231919">
    <property type="component" value="Unassembled WGS sequence"/>
</dbReference>
<feature type="transmembrane region" description="Helical" evidence="7">
    <location>
        <begin position="15"/>
        <end position="33"/>
    </location>
</feature>
<keyword evidence="7" id="KW-1133">Transmembrane helix</keyword>
<dbReference type="PANTHER" id="PTHR43304:SF1">
    <property type="entry name" value="PAC DOMAIN-CONTAINING PROTEIN"/>
    <property type="match status" value="1"/>
</dbReference>
<dbReference type="Pfam" id="PF02518">
    <property type="entry name" value="HATPase_c"/>
    <property type="match status" value="1"/>
</dbReference>
<evidence type="ECO:0000313" key="12">
    <source>
        <dbReference type="Proteomes" id="UP000231919"/>
    </source>
</evidence>
<feature type="transmembrane region" description="Helical" evidence="7">
    <location>
        <begin position="146"/>
        <end position="170"/>
    </location>
</feature>
<dbReference type="InterPro" id="IPR035965">
    <property type="entry name" value="PAS-like_dom_sf"/>
</dbReference>
<dbReference type="InterPro" id="IPR036097">
    <property type="entry name" value="HisK_dim/P_sf"/>
</dbReference>
<evidence type="ECO:0000259" key="8">
    <source>
        <dbReference type="PROSITE" id="PS50109"/>
    </source>
</evidence>
<gene>
    <name evidence="11" type="ORF">CH378_06395</name>
    <name evidence="10" type="ORF">EFP84_14340</name>
</gene>
<evidence type="ECO:0000256" key="6">
    <source>
        <dbReference type="SAM" id="Coils"/>
    </source>
</evidence>
<evidence type="ECO:0000313" key="13">
    <source>
        <dbReference type="Proteomes" id="UP000276407"/>
    </source>
</evidence>
<dbReference type="Gene3D" id="1.10.287.130">
    <property type="match status" value="1"/>
</dbReference>
<keyword evidence="5 11" id="KW-0418">Kinase</keyword>
<dbReference type="AlphaFoldDB" id="A0A2M9XL79"/>
<dbReference type="CDD" id="cd00130">
    <property type="entry name" value="PAS"/>
    <property type="match status" value="1"/>
</dbReference>
<evidence type="ECO:0000256" key="7">
    <source>
        <dbReference type="SAM" id="Phobius"/>
    </source>
</evidence>
<keyword evidence="4" id="KW-0808">Transferase</keyword>
<keyword evidence="12" id="KW-1185">Reference proteome</keyword>
<dbReference type="EMBL" id="NPDP01000008">
    <property type="protein sequence ID" value="PJZ30763.1"/>
    <property type="molecule type" value="Genomic_DNA"/>
</dbReference>
<dbReference type="InterPro" id="IPR003661">
    <property type="entry name" value="HisK_dim/P_dom"/>
</dbReference>
<evidence type="ECO:0000259" key="9">
    <source>
        <dbReference type="PROSITE" id="PS50112"/>
    </source>
</evidence>
<dbReference type="PROSITE" id="PS50112">
    <property type="entry name" value="PAS"/>
    <property type="match status" value="1"/>
</dbReference>
<feature type="coiled-coil region" evidence="6">
    <location>
        <begin position="425"/>
        <end position="466"/>
    </location>
</feature>
<reference evidence="10 13" key="2">
    <citation type="submission" date="2018-11" db="EMBL/GenBank/DDBJ databases">
        <title>Complete genome sequence of Leptospira kmetyi isolate LS 001/16 from soil sample associated with a leptospirosis patient in Kelantan.</title>
        <authorList>
            <person name="Muhammad Yusoff F."/>
            <person name="Muhammad Yusoff S."/>
            <person name="Ahmad M.N."/>
            <person name="Yusof N.Y."/>
            <person name="Aziah I."/>
        </authorList>
    </citation>
    <scope>NUCLEOTIDE SEQUENCE [LARGE SCALE GENOMIC DNA]</scope>
    <source>
        <strain evidence="10 13">LS 001/16</strain>
    </source>
</reference>
<dbReference type="CDD" id="cd00082">
    <property type="entry name" value="HisKA"/>
    <property type="match status" value="1"/>
</dbReference>
<keyword evidence="3" id="KW-0597">Phosphoprotein</keyword>
<feature type="domain" description="PAS" evidence="9">
    <location>
        <begin position="328"/>
        <end position="366"/>
    </location>
</feature>
<dbReference type="OrthoDB" id="9784397at2"/>
<accession>A0A2M9XL79</accession>
<evidence type="ECO:0000256" key="2">
    <source>
        <dbReference type="ARBA" id="ARBA00012438"/>
    </source>
</evidence>
<dbReference type="Pfam" id="PF13426">
    <property type="entry name" value="PAS_9"/>
    <property type="match status" value="1"/>
</dbReference>
<dbReference type="PRINTS" id="PR00344">
    <property type="entry name" value="BCTRLSENSOR"/>
</dbReference>
<dbReference type="SUPFAM" id="SSF47384">
    <property type="entry name" value="Homodimeric domain of signal transducing histidine kinase"/>
    <property type="match status" value="1"/>
</dbReference>
<dbReference type="InterPro" id="IPR036890">
    <property type="entry name" value="HATPase_C_sf"/>
</dbReference>
<dbReference type="SMART" id="SM00387">
    <property type="entry name" value="HATPase_c"/>
    <property type="match status" value="1"/>
</dbReference>
<dbReference type="SUPFAM" id="SSF55874">
    <property type="entry name" value="ATPase domain of HSP90 chaperone/DNA topoisomerase II/histidine kinase"/>
    <property type="match status" value="1"/>
</dbReference>
<dbReference type="InterPro" id="IPR003594">
    <property type="entry name" value="HATPase_dom"/>
</dbReference>
<feature type="transmembrane region" description="Helical" evidence="7">
    <location>
        <begin position="45"/>
        <end position="62"/>
    </location>
</feature>